<name>A0ACC6P6M6_9BURK</name>
<dbReference type="Proteomes" id="UP001364695">
    <property type="component" value="Unassembled WGS sequence"/>
</dbReference>
<proteinExistence type="predicted"/>
<dbReference type="EMBL" id="JAWDIE010000029">
    <property type="protein sequence ID" value="MEJ7139489.1"/>
    <property type="molecule type" value="Genomic_DNA"/>
</dbReference>
<sequence length="130" mass="14441">MATKKNHTAELAKLAADVPGLIDALEGEIAEVVAGMASLKKAGLIYATEHWRKGADGQPKYFYLLYPQKNGEPRRRDYIGCDAAKIEEARAGIVRAEQYDRLAAQHSALECRVRRIADALREARRYLAGK</sequence>
<evidence type="ECO:0000313" key="2">
    <source>
        <dbReference type="Proteomes" id="UP001364695"/>
    </source>
</evidence>
<gene>
    <name evidence="1" type="ORF">RV045_13770</name>
</gene>
<accession>A0ACC6P6M6</accession>
<keyword evidence="2" id="KW-1185">Reference proteome</keyword>
<organism evidence="1 2">
    <name type="scientific">Amphibiibacter pelophylacis</name>
    <dbReference type="NCBI Taxonomy" id="1799477"/>
    <lineage>
        <taxon>Bacteria</taxon>
        <taxon>Pseudomonadati</taxon>
        <taxon>Pseudomonadota</taxon>
        <taxon>Betaproteobacteria</taxon>
        <taxon>Burkholderiales</taxon>
        <taxon>Sphaerotilaceae</taxon>
        <taxon>Amphibiibacter</taxon>
    </lineage>
</organism>
<comment type="caution">
    <text evidence="1">The sequence shown here is derived from an EMBL/GenBank/DDBJ whole genome shotgun (WGS) entry which is preliminary data.</text>
</comment>
<protein>
    <submittedName>
        <fullName evidence="1">Uncharacterized protein</fullName>
    </submittedName>
</protein>
<reference evidence="1" key="1">
    <citation type="submission" date="2023-10" db="EMBL/GenBank/DDBJ databases">
        <title>Amphibacter perezi, gen. nov., sp. nov. a novel taxa of the family Comamonadaceae, class Betaproteobacteria isolated from the skin microbiota of Pelophylax perezi from different populations.</title>
        <authorList>
            <person name="Costa S."/>
            <person name="Proenca D.N."/>
            <person name="Lopes I."/>
            <person name="Morais P.V."/>
        </authorList>
    </citation>
    <scope>NUCLEOTIDE SEQUENCE</scope>
    <source>
        <strain evidence="1">SL12-8</strain>
    </source>
</reference>
<evidence type="ECO:0000313" key="1">
    <source>
        <dbReference type="EMBL" id="MEJ7139489.1"/>
    </source>
</evidence>